<dbReference type="InterPro" id="IPR002173">
    <property type="entry name" value="Carboh/pur_kinase_PfkB_CS"/>
</dbReference>
<keyword evidence="2" id="KW-0808">Transferase</keyword>
<gene>
    <name evidence="5" type="ORF">ACFFRN_36320</name>
</gene>
<dbReference type="InterPro" id="IPR011611">
    <property type="entry name" value="PfkB_dom"/>
</dbReference>
<evidence type="ECO:0000256" key="3">
    <source>
        <dbReference type="ARBA" id="ARBA00022777"/>
    </source>
</evidence>
<proteinExistence type="inferred from homology"/>
<dbReference type="RefSeq" id="WP_346120476.1">
    <property type="nucleotide sequence ID" value="NZ_BAAAXC010000012.1"/>
</dbReference>
<dbReference type="CDD" id="cd01942">
    <property type="entry name" value="ribokinase_group_A"/>
    <property type="match status" value="1"/>
</dbReference>
<dbReference type="PANTHER" id="PTHR43085">
    <property type="entry name" value="HEXOKINASE FAMILY MEMBER"/>
    <property type="match status" value="1"/>
</dbReference>
<reference evidence="5 6" key="1">
    <citation type="submission" date="2024-09" db="EMBL/GenBank/DDBJ databases">
        <authorList>
            <person name="Sun Q."/>
            <person name="Mori K."/>
        </authorList>
    </citation>
    <scope>NUCLEOTIDE SEQUENCE [LARGE SCALE GENOMIC DNA]</scope>
    <source>
        <strain evidence="5 6">JCM 3323</strain>
    </source>
</reference>
<keyword evidence="6" id="KW-1185">Reference proteome</keyword>
<evidence type="ECO:0000256" key="1">
    <source>
        <dbReference type="ARBA" id="ARBA00010688"/>
    </source>
</evidence>
<protein>
    <submittedName>
        <fullName evidence="5">Carbohydrate kinase family protein</fullName>
    </submittedName>
</protein>
<evidence type="ECO:0000256" key="2">
    <source>
        <dbReference type="ARBA" id="ARBA00022679"/>
    </source>
</evidence>
<evidence type="ECO:0000313" key="6">
    <source>
        <dbReference type="Proteomes" id="UP001589646"/>
    </source>
</evidence>
<dbReference type="SUPFAM" id="SSF53613">
    <property type="entry name" value="Ribokinase-like"/>
    <property type="match status" value="1"/>
</dbReference>
<dbReference type="EMBL" id="JBHMCE010000012">
    <property type="protein sequence ID" value="MFB9532102.1"/>
    <property type="molecule type" value="Genomic_DNA"/>
</dbReference>
<dbReference type="Pfam" id="PF00294">
    <property type="entry name" value="PfkB"/>
    <property type="match status" value="1"/>
</dbReference>
<dbReference type="Gene3D" id="3.40.1190.20">
    <property type="match status" value="1"/>
</dbReference>
<evidence type="ECO:0000259" key="4">
    <source>
        <dbReference type="Pfam" id="PF00294"/>
    </source>
</evidence>
<name>A0ABV5Q9F3_9ACTN</name>
<sequence length="328" mass="35347">MRIAVTGSIATDHLMTFPGSFGDQLIADQLDRVSLSFLVDDLQVRRGGCAANITFGMGCLGLGPILVGAVGADFADYRSWLERHGVDCDSVHVSETHHTARFLCTTDEHHNQIASFYTGAMAEARLIELKPIADRVGGIDLVLISPNDPDAMLRHTDECRQRGIPFAADPSQQLARMSGEQIRQLVDGAAYLFSNDYEKGLIEQKTGWSDAEVLDRVGVRVTTLGPKGAVIDRKGEPSVHVTPAPELGKADPTGVGDAFRAGFLAGVAWGLTLERAGQVGNLTATHVLERVGCQEYELGQQVFLDRFAAAYGQEAADEVAAHIRCHHA</sequence>
<dbReference type="InterPro" id="IPR050306">
    <property type="entry name" value="PfkB_Carbo_kinase"/>
</dbReference>
<dbReference type="InterPro" id="IPR029056">
    <property type="entry name" value="Ribokinase-like"/>
</dbReference>
<comment type="caution">
    <text evidence="5">The sequence shown here is derived from an EMBL/GenBank/DDBJ whole genome shotgun (WGS) entry which is preliminary data.</text>
</comment>
<comment type="similarity">
    <text evidence="1">Belongs to the carbohydrate kinase PfkB family.</text>
</comment>
<accession>A0ABV5Q9F3</accession>
<feature type="domain" description="Carbohydrate kinase PfkB" evidence="4">
    <location>
        <begin position="25"/>
        <end position="295"/>
    </location>
</feature>
<dbReference type="Proteomes" id="UP001589646">
    <property type="component" value="Unassembled WGS sequence"/>
</dbReference>
<dbReference type="GO" id="GO:0016301">
    <property type="term" value="F:kinase activity"/>
    <property type="evidence" value="ECO:0007669"/>
    <property type="project" value="UniProtKB-KW"/>
</dbReference>
<dbReference type="PROSITE" id="PS00583">
    <property type="entry name" value="PFKB_KINASES_1"/>
    <property type="match status" value="1"/>
</dbReference>
<keyword evidence="3 5" id="KW-0418">Kinase</keyword>
<organism evidence="5 6">
    <name type="scientific">Nonomuraea roseola</name>
    <dbReference type="NCBI Taxonomy" id="46179"/>
    <lineage>
        <taxon>Bacteria</taxon>
        <taxon>Bacillati</taxon>
        <taxon>Actinomycetota</taxon>
        <taxon>Actinomycetes</taxon>
        <taxon>Streptosporangiales</taxon>
        <taxon>Streptosporangiaceae</taxon>
        <taxon>Nonomuraea</taxon>
    </lineage>
</organism>
<evidence type="ECO:0000313" key="5">
    <source>
        <dbReference type="EMBL" id="MFB9532102.1"/>
    </source>
</evidence>
<dbReference type="PANTHER" id="PTHR43085:SF46">
    <property type="entry name" value="ADENOSINE KINASE"/>
    <property type="match status" value="1"/>
</dbReference>